<dbReference type="PANTHER" id="PTHR47236">
    <property type="entry name" value="GENE, 32742-RELATED-RELATED"/>
    <property type="match status" value="1"/>
</dbReference>
<comment type="caution">
    <text evidence="4">The sequence shown here is derived from an EMBL/GenBank/DDBJ whole genome shotgun (WGS) entry which is preliminary data.</text>
</comment>
<keyword evidence="5" id="KW-1185">Reference proteome</keyword>
<keyword evidence="2" id="KW-0472">Membrane</keyword>
<evidence type="ECO:0000313" key="4">
    <source>
        <dbReference type="EMBL" id="GMH91102.1"/>
    </source>
</evidence>
<feature type="transmembrane region" description="Helical" evidence="2">
    <location>
        <begin position="1680"/>
        <end position="1702"/>
    </location>
</feature>
<dbReference type="OrthoDB" id="65776at2759"/>
<dbReference type="Pfam" id="PF07699">
    <property type="entry name" value="Ephrin_rec_like"/>
    <property type="match status" value="3"/>
</dbReference>
<sequence>MKVYKNGALAGTKTDGHEPNVLTRTNHVIGAANWGGMGSFMDGTIAYVKMWHGVELQQSDVTSLYAPHNTAHHFWDFRGCATGSPVVDSIAGDLMGFPTNGPTCGAVGISMDGGDDYVDIMDWEWGGTTSFEVYVKYDSFNSYSRVFDFGSGDGSDNVLLANSGTSSTIQFEVWQGSTNKWLTTSNFDSSTWTHVVVTVSGTTMKVYKNGVLAGTKTDGHEPNVLTRTDHIIGSSHGTGAFMDGTIAYVKVWHSVELQQSDVTDLAAARCFAGEFFSVSSGCSPCPFGTYSGSSGAATCTACPLGKTSFTTGATSDSDCVHDAHSWNFMGCSDDSPVVDETVGSALAATSKNGASCSAGGMVFDGIDDYVDLDDWEWGGTTSIEVYVKYNSFNSYSRVFDFSSGRSSDNVVLYSGTTSAIGWHVYQGSTWKSLTTSNFDSSTWTHVVVTVSGNTMKVYKNGVLAGTKTDGWEPNILTRTNHIIGNRAENDLAFDGTVAYLKIYHNKELTDSEVSALQNTVPCYAGTYGAGLPDCTPCPFGTYTSSPGASVCTECPTGKTSFTSGATSDSVCVHDSTHEWNFMGCSDESPTVDETDGSSLKATAKNGATCSTEGMIFDGVNDWVDLDNWEWGGTTSIEVYVKYDSFNSYSPVFDFSNGAQSDNVRLANSGTTSTIGWSVRQGLTNKYVSTSNFDSSTWTHLVVTVSGTTMKVYKNGSLIGTNTDAWEPNILTRSQHWLGRSAWSSDGYLDGTIAKLKIWHNKELSLEEINALPKKPCLPGTFGSGYPDCQVCPAGAYSSSTASSSCTTCPIGTYLSDNGLTASEHDHVEDCAVCEAGKYNDDAATNSNHHISCSVCPDGTYNADTGTSAVNHVSCTNCPAGKKNDKTGATNHNGADDCDLCSPGTYAANPGSATCATCPEGKSSGSGSTNCGECPAGYVCTSDGRQVPCPSGKYSSGSSACLPCPPGHKCPGATDKISCDAATYQPSEGQAKCEICGAGKYQPDEGQNSCQTCPAGYFCPRASSTALPCGSSALYCPESSSTVNPVSPGHYTLPTTDESKDIRESELICEIGHACSGGEKRLCNEDGEYADSTGLNACKISPAGKKPTSIYQDVEKCPPGRYSVGGKTECDECQSGKFSTEGAVGCSQCDPGEVPVGNVCTKCEKGEYAAFGASSCLQCDGPGEYSGEGAGYCEKCPQYEKFSVATNACDCLDTFTRVDGLCTCKPGETLMGTKCQPCEKAKWKAEDGVTSCILCEDTLQGGTTKFTRSNKVTDCVCPLGTYDSGKGKCEVVGDGMDDLAMGMSLKNMTVNPGWWRTGWYSTDLRECPVEDACVGGNSTNYCREGHTGPYCNLCADGYAKDPFFLCQTCKSSGMQVTYSILLVALVILSIAGLRFYLKRSSRLEKERRGSDGGPIIVSPYKKLKRKFKNGAKIIFTGAQIFASLPTVIPTLALPSNVKNTLATVQVINLNFFQFLSMGCWTSNFNKYDEVLMTTLPIIVICSLLLGLGALLKKQKQFFTVATAITYLTLPTVTTMIFSIFPCDGLDNEKNYLRSDYSIDCDGEERRGWEIFGGLMIATFPVGVTALYWRVLWVDRKSIMKPVSEREEDETLMAKAFLFEAYKPEFWYFEVVETLRRLSMTGLLSTIRPGSYTQLSAGLLMGIAYVVGVSNLHPYVEQRDNIVAILTGCQLILVFMTASFMNFNLNSSALEDEYDLQGMGVVLICSYVIIFCLFFAWAIYQKDDEHVSTNSAATKLIKRLGKASASARIKHKSEIELSERSFGGEETFFAGENPMARSPKKNSSRNLAGSLVVEEEDVVKPPAAPPTEKYTVEEEDAEEEIVKPPAAPPTCPWTRLWDEGEQEFYYVHEDGKTSTWDTPAEYFKK</sequence>
<name>A0A9W7BNZ9_9STRA</name>
<feature type="transmembrane region" description="Helical" evidence="2">
    <location>
        <begin position="1516"/>
        <end position="1539"/>
    </location>
</feature>
<dbReference type="PANTHER" id="PTHR47236:SF4">
    <property type="entry name" value="GENE 9195-RELATED"/>
    <property type="match status" value="1"/>
</dbReference>
<dbReference type="InterPro" id="IPR001202">
    <property type="entry name" value="WW_dom"/>
</dbReference>
<evidence type="ECO:0000256" key="2">
    <source>
        <dbReference type="SAM" id="Phobius"/>
    </source>
</evidence>
<dbReference type="InterPro" id="IPR011641">
    <property type="entry name" value="Tyr-kin_ephrin_A/B_rcpt-like"/>
</dbReference>
<reference evidence="5" key="1">
    <citation type="journal article" date="2023" name="Commun. Biol.">
        <title>Genome analysis of Parmales, the sister group of diatoms, reveals the evolutionary specialization of diatoms from phago-mixotrophs to photoautotrophs.</title>
        <authorList>
            <person name="Ban H."/>
            <person name="Sato S."/>
            <person name="Yoshikawa S."/>
            <person name="Yamada K."/>
            <person name="Nakamura Y."/>
            <person name="Ichinomiya M."/>
            <person name="Sato N."/>
            <person name="Blanc-Mathieu R."/>
            <person name="Endo H."/>
            <person name="Kuwata A."/>
            <person name="Ogata H."/>
        </authorList>
    </citation>
    <scope>NUCLEOTIDE SEQUENCE [LARGE SCALE GENOMIC DNA]</scope>
    <source>
        <strain evidence="5">NIES 3701</strain>
    </source>
</reference>
<dbReference type="PROSITE" id="PS01159">
    <property type="entry name" value="WW_DOMAIN_1"/>
    <property type="match status" value="1"/>
</dbReference>
<evidence type="ECO:0000313" key="5">
    <source>
        <dbReference type="Proteomes" id="UP001165085"/>
    </source>
</evidence>
<dbReference type="InterPro" id="IPR013320">
    <property type="entry name" value="ConA-like_dom_sf"/>
</dbReference>
<dbReference type="InterPro" id="IPR009030">
    <property type="entry name" value="Growth_fac_rcpt_cys_sf"/>
</dbReference>
<feature type="transmembrane region" description="Helical" evidence="2">
    <location>
        <begin position="1430"/>
        <end position="1451"/>
    </location>
</feature>
<feature type="transmembrane region" description="Helical" evidence="2">
    <location>
        <begin position="1489"/>
        <end position="1509"/>
    </location>
</feature>
<dbReference type="Proteomes" id="UP001165085">
    <property type="component" value="Unassembled WGS sequence"/>
</dbReference>
<feature type="transmembrane region" description="Helical" evidence="2">
    <location>
        <begin position="1569"/>
        <end position="1589"/>
    </location>
</feature>
<keyword evidence="2" id="KW-0812">Transmembrane</keyword>
<dbReference type="Pfam" id="PF13385">
    <property type="entry name" value="Laminin_G_3"/>
    <property type="match status" value="3"/>
</dbReference>
<feature type="transmembrane region" description="Helical" evidence="2">
    <location>
        <begin position="1375"/>
        <end position="1396"/>
    </location>
</feature>
<accession>A0A9W7BNZ9</accession>
<organism evidence="4 5">
    <name type="scientific">Triparma strigata</name>
    <dbReference type="NCBI Taxonomy" id="1606541"/>
    <lineage>
        <taxon>Eukaryota</taxon>
        <taxon>Sar</taxon>
        <taxon>Stramenopiles</taxon>
        <taxon>Ochrophyta</taxon>
        <taxon>Bolidophyceae</taxon>
        <taxon>Parmales</taxon>
        <taxon>Triparmaceae</taxon>
        <taxon>Triparma</taxon>
    </lineage>
</organism>
<evidence type="ECO:0000256" key="1">
    <source>
        <dbReference type="SAM" id="MobiDB-lite"/>
    </source>
</evidence>
<dbReference type="SUPFAM" id="SSF57184">
    <property type="entry name" value="Growth factor receptor domain"/>
    <property type="match status" value="3"/>
</dbReference>
<keyword evidence="2" id="KW-1133">Transmembrane helix</keyword>
<proteinExistence type="predicted"/>
<dbReference type="EMBL" id="BRXY01000381">
    <property type="protein sequence ID" value="GMH91102.1"/>
    <property type="molecule type" value="Genomic_DNA"/>
</dbReference>
<dbReference type="SMART" id="SM01411">
    <property type="entry name" value="Ephrin_rec_like"/>
    <property type="match status" value="10"/>
</dbReference>
<dbReference type="PROSITE" id="PS50020">
    <property type="entry name" value="WW_DOMAIN_2"/>
    <property type="match status" value="1"/>
</dbReference>
<feature type="transmembrane region" description="Helical" evidence="2">
    <location>
        <begin position="1714"/>
        <end position="1738"/>
    </location>
</feature>
<evidence type="ECO:0000259" key="3">
    <source>
        <dbReference type="PROSITE" id="PS50020"/>
    </source>
</evidence>
<gene>
    <name evidence="4" type="ORF">TrST_g10020</name>
</gene>
<dbReference type="Gene3D" id="2.10.50.10">
    <property type="entry name" value="Tumor Necrosis Factor Receptor, subunit A, domain 2"/>
    <property type="match status" value="6"/>
</dbReference>
<feature type="region of interest" description="Disordered" evidence="1">
    <location>
        <begin position="1817"/>
        <end position="1849"/>
    </location>
</feature>
<feature type="domain" description="WW" evidence="3">
    <location>
        <begin position="1845"/>
        <end position="1879"/>
    </location>
</feature>
<protein>
    <recommendedName>
        <fullName evidence="3">WW domain-containing protein</fullName>
    </recommendedName>
</protein>
<dbReference type="SUPFAM" id="SSF49899">
    <property type="entry name" value="Concanavalin A-like lectins/glucanases"/>
    <property type="match status" value="3"/>
</dbReference>
<dbReference type="Gene3D" id="2.60.120.200">
    <property type="match status" value="3"/>
</dbReference>